<keyword evidence="4" id="KW-1185">Reference proteome</keyword>
<gene>
    <name evidence="3" type="ORF">E3U44_08520</name>
</gene>
<feature type="domain" description="CSD" evidence="2">
    <location>
        <begin position="116"/>
        <end position="180"/>
    </location>
</feature>
<dbReference type="Pfam" id="PF00313">
    <property type="entry name" value="CSD"/>
    <property type="match status" value="1"/>
</dbReference>
<dbReference type="SUPFAM" id="SSF50249">
    <property type="entry name" value="Nucleic acid-binding proteins"/>
    <property type="match status" value="1"/>
</dbReference>
<evidence type="ECO:0000313" key="3">
    <source>
        <dbReference type="EMBL" id="QBQ54547.1"/>
    </source>
</evidence>
<dbReference type="RefSeq" id="WP_134357744.1">
    <property type="nucleotide sequence ID" value="NZ_CP038033.1"/>
</dbReference>
<dbReference type="GO" id="GO:0003676">
    <property type="term" value="F:nucleic acid binding"/>
    <property type="evidence" value="ECO:0007669"/>
    <property type="project" value="InterPro"/>
</dbReference>
<dbReference type="OrthoDB" id="9782252at2"/>
<dbReference type="Gene3D" id="3.30.160.100">
    <property type="entry name" value="Ribosome hibernation promotion factor-like"/>
    <property type="match status" value="1"/>
</dbReference>
<dbReference type="PROSITE" id="PS51857">
    <property type="entry name" value="CSD_2"/>
    <property type="match status" value="1"/>
</dbReference>
<evidence type="ECO:0000256" key="1">
    <source>
        <dbReference type="SAM" id="MobiDB-lite"/>
    </source>
</evidence>
<organism evidence="3 4">
    <name type="scientific">Nitrosococcus wardiae</name>
    <dbReference type="NCBI Taxonomy" id="1814290"/>
    <lineage>
        <taxon>Bacteria</taxon>
        <taxon>Pseudomonadati</taxon>
        <taxon>Pseudomonadota</taxon>
        <taxon>Gammaproteobacteria</taxon>
        <taxon>Chromatiales</taxon>
        <taxon>Chromatiaceae</taxon>
        <taxon>Nitrosococcus</taxon>
    </lineage>
</organism>
<dbReference type="KEGG" id="nwr:E3U44_08520"/>
<name>A0A4P7BYX3_9GAMM</name>
<protein>
    <submittedName>
        <fullName evidence="3">HPF/RaiA family ribosome-associated protein</fullName>
    </submittedName>
</protein>
<evidence type="ECO:0000259" key="2">
    <source>
        <dbReference type="PROSITE" id="PS51857"/>
    </source>
</evidence>
<dbReference type="Gene3D" id="2.40.50.140">
    <property type="entry name" value="Nucleic acid-binding proteins"/>
    <property type="match status" value="1"/>
</dbReference>
<dbReference type="CDD" id="cd00552">
    <property type="entry name" value="RaiA"/>
    <property type="match status" value="1"/>
</dbReference>
<dbReference type="InterPro" id="IPR036567">
    <property type="entry name" value="RHF-like"/>
</dbReference>
<proteinExistence type="predicted"/>
<accession>A0A4P7BYX3</accession>
<evidence type="ECO:0000313" key="4">
    <source>
        <dbReference type="Proteomes" id="UP000294325"/>
    </source>
</evidence>
<dbReference type="EMBL" id="CP038033">
    <property type="protein sequence ID" value="QBQ54547.1"/>
    <property type="molecule type" value="Genomic_DNA"/>
</dbReference>
<dbReference type="InterPro" id="IPR003489">
    <property type="entry name" value="RHF/RaiA"/>
</dbReference>
<dbReference type="AlphaFoldDB" id="A0A4P7BYX3"/>
<feature type="region of interest" description="Disordered" evidence="1">
    <location>
        <begin position="102"/>
        <end position="123"/>
    </location>
</feature>
<dbReference type="InterPro" id="IPR002059">
    <property type="entry name" value="CSP_DNA-bd"/>
</dbReference>
<dbReference type="Pfam" id="PF02482">
    <property type="entry name" value="Ribosomal_S30AE"/>
    <property type="match status" value="1"/>
</dbReference>
<dbReference type="InterPro" id="IPR012340">
    <property type="entry name" value="NA-bd_OB-fold"/>
</dbReference>
<sequence length="182" mass="20988">MQLPIQISFRHMEPSIAVEDRIREKAAKLEQFYDRIMGCRVVVEAPHRHRHQGKLYHVRIDLTVPGGELVVSREHHGKKAHEDVYVALRDAFNAAQRQLESFSQRQRGNVKHHEPPPSGRISLLVPEQDYGKIETIDGREIYFHRNSVLNEDFQDLQVGKEVRFTEEEGDLGPQASTVHLKG</sequence>
<dbReference type="SUPFAM" id="SSF69754">
    <property type="entry name" value="Ribosome binding protein Y (YfiA homologue)"/>
    <property type="match status" value="1"/>
</dbReference>
<reference evidence="3 4" key="1">
    <citation type="submission" date="2019-03" db="EMBL/GenBank/DDBJ databases">
        <title>The genome sequence of Nitrosococcus wardiae strain D1FHST reveals the archetypal metabolic capacity of ammonia-oxidizing Gammaproteobacteria.</title>
        <authorList>
            <person name="Wang L."/>
            <person name="Lim C.K."/>
            <person name="Hanson T.E."/>
            <person name="Dang H."/>
            <person name="Klotz M.G."/>
        </authorList>
    </citation>
    <scope>NUCLEOTIDE SEQUENCE [LARGE SCALE GENOMIC DNA]</scope>
    <source>
        <strain evidence="3 4">D1FHS</strain>
    </source>
</reference>
<dbReference type="Proteomes" id="UP000294325">
    <property type="component" value="Chromosome"/>
</dbReference>